<dbReference type="RefSeq" id="WP_211469142.1">
    <property type="nucleotide sequence ID" value="NZ_JAGSXH010000060.1"/>
</dbReference>
<reference evidence="1" key="1">
    <citation type="submission" date="2021-04" db="EMBL/GenBank/DDBJ databases">
        <title>Genome based classification of Actinospica acidithermotolerans sp. nov., an actinobacterium isolated from an Indonesian hot spring.</title>
        <authorList>
            <person name="Kusuma A.B."/>
            <person name="Putra K.E."/>
            <person name="Nafisah S."/>
            <person name="Loh J."/>
            <person name="Nouioui I."/>
            <person name="Goodfellow M."/>
        </authorList>
    </citation>
    <scope>NUCLEOTIDE SEQUENCE</scope>
    <source>
        <strain evidence="1">DSM 45618</strain>
    </source>
</reference>
<accession>A0A8J8BDS3</accession>
<proteinExistence type="predicted"/>
<keyword evidence="1" id="KW-0255">Endonuclease</keyword>
<evidence type="ECO:0000313" key="2">
    <source>
        <dbReference type="Proteomes" id="UP000677913"/>
    </source>
</evidence>
<dbReference type="GO" id="GO:0004519">
    <property type="term" value="F:endonuclease activity"/>
    <property type="evidence" value="ECO:0007669"/>
    <property type="project" value="UniProtKB-KW"/>
</dbReference>
<dbReference type="EMBL" id="JAGSXH010000060">
    <property type="protein sequence ID" value="MBS2964780.1"/>
    <property type="molecule type" value="Genomic_DNA"/>
</dbReference>
<comment type="caution">
    <text evidence="1">The sequence shown here is derived from an EMBL/GenBank/DDBJ whole genome shotgun (WGS) entry which is preliminary data.</text>
</comment>
<keyword evidence="1" id="KW-0378">Hydrolase</keyword>
<dbReference type="Proteomes" id="UP000677913">
    <property type="component" value="Unassembled WGS sequence"/>
</dbReference>
<keyword evidence="1" id="KW-0540">Nuclease</keyword>
<dbReference type="NCBIfam" id="NF033179">
    <property type="entry name" value="TnsA_like_Actin"/>
    <property type="match status" value="1"/>
</dbReference>
<keyword evidence="2" id="KW-1185">Reference proteome</keyword>
<sequence length="252" mass="28078">MSEAMMRGGMSGRIAMSSAFIRAKDPCGSEAVACEFSAAPLDALLAAGPWRTFRWHFGQRHYSGAYWSATEQAHVIFESRLELARLLFADFDRKVSRIVAQPFLMTAEVDGAVRRHVPDFLLMTGSGPLVVDVKPASKLAKEDVAFALGWARGIVDDHGWRYEVWSEPPPIRLKNLRFLAGYRRSALFDPALLKWVRSGVVTGMALEDAFEATEQADTRLVRSAVLHLLWTGRLTTDLDRVLSRGSIVRRAS</sequence>
<organism evidence="1 2">
    <name type="scientific">Actinocrinis puniceicyclus</name>
    <dbReference type="NCBI Taxonomy" id="977794"/>
    <lineage>
        <taxon>Bacteria</taxon>
        <taxon>Bacillati</taxon>
        <taxon>Actinomycetota</taxon>
        <taxon>Actinomycetes</taxon>
        <taxon>Catenulisporales</taxon>
        <taxon>Actinospicaceae</taxon>
        <taxon>Actinocrinis</taxon>
    </lineage>
</organism>
<dbReference type="InterPro" id="IPR048000">
    <property type="entry name" value="TnsA-like"/>
</dbReference>
<evidence type="ECO:0000313" key="1">
    <source>
        <dbReference type="EMBL" id="MBS2964780.1"/>
    </source>
</evidence>
<dbReference type="AlphaFoldDB" id="A0A8J8BDS3"/>
<gene>
    <name evidence="1" type="ORF">KGA66_17105</name>
</gene>
<name>A0A8J8BDS3_9ACTN</name>
<protein>
    <submittedName>
        <fullName evidence="1">TnsA-like heteromeric transposase endonuclease subunit</fullName>
    </submittedName>
</protein>